<dbReference type="SUPFAM" id="SSF74653">
    <property type="entry name" value="TolA/TonB C-terminal domain"/>
    <property type="match status" value="1"/>
</dbReference>
<dbReference type="KEGG" id="aba:Acid345_3657"/>
<dbReference type="Pfam" id="PF03544">
    <property type="entry name" value="TonB_C"/>
    <property type="match status" value="1"/>
</dbReference>
<evidence type="ECO:0000256" key="1">
    <source>
        <dbReference type="SAM" id="SignalP"/>
    </source>
</evidence>
<feature type="domain" description="TonB C-terminal" evidence="2">
    <location>
        <begin position="255"/>
        <end position="310"/>
    </location>
</feature>
<keyword evidence="4" id="KW-1185">Reference proteome</keyword>
<feature type="chain" id="PRO_5004191299" description="TonB C-terminal domain-containing protein" evidence="1">
    <location>
        <begin position="17"/>
        <end position="317"/>
    </location>
</feature>
<evidence type="ECO:0000313" key="3">
    <source>
        <dbReference type="EMBL" id="ABF42658.1"/>
    </source>
</evidence>
<dbReference type="EnsemblBacteria" id="ABF42658">
    <property type="protein sequence ID" value="ABF42658"/>
    <property type="gene ID" value="Acid345_3657"/>
</dbReference>
<evidence type="ECO:0000313" key="4">
    <source>
        <dbReference type="Proteomes" id="UP000002432"/>
    </source>
</evidence>
<dbReference type="InterPro" id="IPR037682">
    <property type="entry name" value="TonB_C"/>
</dbReference>
<feature type="signal peptide" evidence="1">
    <location>
        <begin position="1"/>
        <end position="16"/>
    </location>
</feature>
<dbReference type="AlphaFoldDB" id="Q1IKE2"/>
<dbReference type="eggNOG" id="COG0810">
    <property type="taxonomic scope" value="Bacteria"/>
</dbReference>
<sequence length="317" mass="33872">MRVALALFALTCIVAAQEPPNPFAVPRSIASGTVKSDSYENECLGIKFGFPNGWIPVGSTVSGQAEQQGKTFLLFEMQTGVADSNDRIRLYARNAGKTTKRLAEAAIILAKAHAGVGPDDPTVLSSGLSVQFAGREFERLDVEMVKPGFKQYRAELTTKFRDYFITILVAAATPEDRDAITKTLEGFSLGDDTPDSSCGEAVPAVKADMPIVGIVSSEPGGPPAKGHIRVSQTVSKAFIVKRVDPITPKDFNGGGQVVLEVLTSKDGDVESISALSGNPLLIPAAMEAVKQWKFKPYLLNNQPIGMDTTVTLDVHHP</sequence>
<reference evidence="3 4" key="1">
    <citation type="journal article" date="2009" name="Appl. Environ. Microbiol.">
        <title>Three genomes from the phylum Acidobacteria provide insight into the lifestyles of these microorganisms in soils.</title>
        <authorList>
            <person name="Ward N.L."/>
            <person name="Challacombe J.F."/>
            <person name="Janssen P.H."/>
            <person name="Henrissat B."/>
            <person name="Coutinho P.M."/>
            <person name="Wu M."/>
            <person name="Xie G."/>
            <person name="Haft D.H."/>
            <person name="Sait M."/>
            <person name="Badger J."/>
            <person name="Barabote R.D."/>
            <person name="Bradley B."/>
            <person name="Brettin T.S."/>
            <person name="Brinkac L.M."/>
            <person name="Bruce D."/>
            <person name="Creasy T."/>
            <person name="Daugherty S.C."/>
            <person name="Davidsen T.M."/>
            <person name="DeBoy R.T."/>
            <person name="Detter J.C."/>
            <person name="Dodson R.J."/>
            <person name="Durkin A.S."/>
            <person name="Ganapathy A."/>
            <person name="Gwinn-Giglio M."/>
            <person name="Han C.S."/>
            <person name="Khouri H."/>
            <person name="Kiss H."/>
            <person name="Kothari S.P."/>
            <person name="Madupu R."/>
            <person name="Nelson K.E."/>
            <person name="Nelson W.C."/>
            <person name="Paulsen I."/>
            <person name="Penn K."/>
            <person name="Ren Q."/>
            <person name="Rosovitz M.J."/>
            <person name="Selengut J.D."/>
            <person name="Shrivastava S."/>
            <person name="Sullivan S.A."/>
            <person name="Tapia R."/>
            <person name="Thompson L.S."/>
            <person name="Watkins K.L."/>
            <person name="Yang Q."/>
            <person name="Yu C."/>
            <person name="Zafar N."/>
            <person name="Zhou L."/>
            <person name="Kuske C.R."/>
        </authorList>
    </citation>
    <scope>NUCLEOTIDE SEQUENCE [LARGE SCALE GENOMIC DNA]</scope>
    <source>
        <strain evidence="3 4">Ellin345</strain>
    </source>
</reference>
<dbReference type="HOGENOM" id="CLU_876559_0_0_0"/>
<dbReference type="Proteomes" id="UP000002432">
    <property type="component" value="Chromosome"/>
</dbReference>
<dbReference type="OrthoDB" id="123206at2"/>
<protein>
    <recommendedName>
        <fullName evidence="2">TonB C-terminal domain-containing protein</fullName>
    </recommendedName>
</protein>
<accession>Q1IKE2</accession>
<dbReference type="STRING" id="204669.Acid345_3657"/>
<organism evidence="3 4">
    <name type="scientific">Koribacter versatilis (strain Ellin345)</name>
    <dbReference type="NCBI Taxonomy" id="204669"/>
    <lineage>
        <taxon>Bacteria</taxon>
        <taxon>Pseudomonadati</taxon>
        <taxon>Acidobacteriota</taxon>
        <taxon>Terriglobia</taxon>
        <taxon>Terriglobales</taxon>
        <taxon>Candidatus Korobacteraceae</taxon>
        <taxon>Candidatus Korobacter</taxon>
    </lineage>
</organism>
<gene>
    <name evidence="3" type="ordered locus">Acid345_3657</name>
</gene>
<dbReference type="EMBL" id="CP000360">
    <property type="protein sequence ID" value="ABF42658.1"/>
    <property type="molecule type" value="Genomic_DNA"/>
</dbReference>
<name>Q1IKE2_KORVE</name>
<evidence type="ECO:0000259" key="2">
    <source>
        <dbReference type="Pfam" id="PF03544"/>
    </source>
</evidence>
<dbReference type="GO" id="GO:0055085">
    <property type="term" value="P:transmembrane transport"/>
    <property type="evidence" value="ECO:0007669"/>
    <property type="project" value="InterPro"/>
</dbReference>
<proteinExistence type="predicted"/>
<keyword evidence="1" id="KW-0732">Signal</keyword>
<dbReference type="Gene3D" id="3.30.1150.10">
    <property type="match status" value="1"/>
</dbReference>